<protein>
    <submittedName>
        <fullName evidence="1">WGS project CBMG000000000 data, contig CS5907-c001770</fullName>
    </submittedName>
</protein>
<organism evidence="1">
    <name type="scientific">Fusarium acuminatum CS5907</name>
    <dbReference type="NCBI Taxonomy" id="1318461"/>
    <lineage>
        <taxon>Eukaryota</taxon>
        <taxon>Fungi</taxon>
        <taxon>Dikarya</taxon>
        <taxon>Ascomycota</taxon>
        <taxon>Pezizomycotina</taxon>
        <taxon>Sordariomycetes</taxon>
        <taxon>Hypocreomycetidae</taxon>
        <taxon>Hypocreales</taxon>
        <taxon>Nectriaceae</taxon>
        <taxon>Fusarium</taxon>
        <taxon>Fusarium tricinctum species complex</taxon>
    </lineage>
</organism>
<gene>
    <name evidence="1" type="ORF">BN851_0088850</name>
</gene>
<name>A0A090M975_9HYPO</name>
<dbReference type="AlphaFoldDB" id="A0A090M975"/>
<evidence type="ECO:0000313" key="1">
    <source>
        <dbReference type="EMBL" id="CEG03678.1"/>
    </source>
</evidence>
<comment type="caution">
    <text evidence="1">The sequence shown here is derived from an EMBL/GenBank/DDBJ whole genome shotgun (WGS) entry which is preliminary data.</text>
</comment>
<proteinExistence type="predicted"/>
<accession>A0A090M975</accession>
<sequence length="130" mass="14646">MAAHLHRYKSELNRVESILCELQSAKFSIADQSSNPKSNMPQDSLKIDHLMSQLNAIRGFTDELERKFQNILALVILSSYNLKGHCMLTFCCLDAALQPNPGDERLNVAGYSYCGARRQQAVTKYRPSIP</sequence>
<reference evidence="1" key="1">
    <citation type="submission" date="2013-05" db="EMBL/GenBank/DDBJ databases">
        <title>Draft genome sequences of six wheat associated Fusarium spp. isolates.</title>
        <authorList>
            <person name="Moolhuijzen P.M."/>
            <person name="Manners J.M."/>
            <person name="Wilcox S."/>
            <person name="Bellgard M.I."/>
            <person name="Gardiner D.M."/>
        </authorList>
    </citation>
    <scope>NUCLEOTIDE SEQUENCE</scope>
    <source>
        <strain evidence="1">CS5907</strain>
    </source>
</reference>
<dbReference type="EMBL" id="CBMG010001766">
    <property type="protein sequence ID" value="CEG03678.1"/>
    <property type="molecule type" value="Genomic_DNA"/>
</dbReference>